<feature type="domain" description="HTH gntR-type" evidence="4">
    <location>
        <begin position="7"/>
        <end position="75"/>
    </location>
</feature>
<gene>
    <name evidence="5" type="ORF">JCM19240_4951</name>
</gene>
<accession>A0A090T7X8</accession>
<reference evidence="5 6" key="1">
    <citation type="submission" date="2014-09" db="EMBL/GenBank/DDBJ databases">
        <title>Vibrio maritimus JCM 19240. (C210) whole genome shotgun sequence.</title>
        <authorList>
            <person name="Sawabe T."/>
            <person name="Meirelles P."/>
            <person name="Nakanishi M."/>
            <person name="Sayaka M."/>
            <person name="Hattori M."/>
            <person name="Ohkuma M."/>
        </authorList>
    </citation>
    <scope>NUCLEOTIDE SEQUENCE [LARGE SCALE GENOMIC DNA]</scope>
    <source>
        <strain evidence="5 6">JCM 19240</strain>
    </source>
</reference>
<keyword evidence="1" id="KW-0805">Transcription regulation</keyword>
<dbReference type="CDD" id="cd07377">
    <property type="entry name" value="WHTH_GntR"/>
    <property type="match status" value="1"/>
</dbReference>
<dbReference type="OrthoDB" id="6626198at2"/>
<evidence type="ECO:0000313" key="6">
    <source>
        <dbReference type="Proteomes" id="UP000029224"/>
    </source>
</evidence>
<dbReference type="InterPro" id="IPR011663">
    <property type="entry name" value="UTRA"/>
</dbReference>
<keyword evidence="3" id="KW-0804">Transcription</keyword>
<dbReference type="PANTHER" id="PTHR44846">
    <property type="entry name" value="MANNOSYL-D-GLYCERATE TRANSPORT/METABOLISM SYSTEM REPRESSOR MNGR-RELATED"/>
    <property type="match status" value="1"/>
</dbReference>
<dbReference type="PANTHER" id="PTHR44846:SF1">
    <property type="entry name" value="MANNOSYL-D-GLYCERATE TRANSPORT_METABOLISM SYSTEM REPRESSOR MNGR-RELATED"/>
    <property type="match status" value="1"/>
</dbReference>
<dbReference type="GO" id="GO:0045892">
    <property type="term" value="P:negative regulation of DNA-templated transcription"/>
    <property type="evidence" value="ECO:0007669"/>
    <property type="project" value="TreeGrafter"/>
</dbReference>
<dbReference type="Pfam" id="PF07702">
    <property type="entry name" value="UTRA"/>
    <property type="match status" value="1"/>
</dbReference>
<dbReference type="SMART" id="SM00345">
    <property type="entry name" value="HTH_GNTR"/>
    <property type="match status" value="1"/>
</dbReference>
<protein>
    <submittedName>
        <fullName evidence="5">Predicted transcriptional regulator of N-acetylglucosamine utilization GntR family</fullName>
    </submittedName>
</protein>
<dbReference type="Pfam" id="PF00392">
    <property type="entry name" value="GntR"/>
    <property type="match status" value="1"/>
</dbReference>
<comment type="caution">
    <text evidence="5">The sequence shown here is derived from an EMBL/GenBank/DDBJ whole genome shotgun (WGS) entry which is preliminary data.</text>
</comment>
<dbReference type="SMART" id="SM00866">
    <property type="entry name" value="UTRA"/>
    <property type="match status" value="1"/>
</dbReference>
<dbReference type="GO" id="GO:0003677">
    <property type="term" value="F:DNA binding"/>
    <property type="evidence" value="ECO:0007669"/>
    <property type="project" value="UniProtKB-KW"/>
</dbReference>
<evidence type="ECO:0000256" key="3">
    <source>
        <dbReference type="ARBA" id="ARBA00023163"/>
    </source>
</evidence>
<name>A0A090T7X8_9VIBR</name>
<organism evidence="5 6">
    <name type="scientific">Vibrio maritimus</name>
    <dbReference type="NCBI Taxonomy" id="990268"/>
    <lineage>
        <taxon>Bacteria</taxon>
        <taxon>Pseudomonadati</taxon>
        <taxon>Pseudomonadota</taxon>
        <taxon>Gammaproteobacteria</taxon>
        <taxon>Vibrionales</taxon>
        <taxon>Vibrionaceae</taxon>
        <taxon>Vibrio</taxon>
    </lineage>
</organism>
<reference evidence="5 6" key="2">
    <citation type="submission" date="2014-09" db="EMBL/GenBank/DDBJ databases">
        <authorList>
            <consortium name="NBRP consortium"/>
            <person name="Sawabe T."/>
            <person name="Meirelles P."/>
            <person name="Nakanishi M."/>
            <person name="Sayaka M."/>
            <person name="Hattori M."/>
            <person name="Ohkuma M."/>
        </authorList>
    </citation>
    <scope>NUCLEOTIDE SEQUENCE [LARGE SCALE GENOMIC DNA]</scope>
    <source>
        <strain evidence="5 6">JCM 19240</strain>
    </source>
</reference>
<evidence type="ECO:0000313" key="5">
    <source>
        <dbReference type="EMBL" id="GAL36016.1"/>
    </source>
</evidence>
<evidence type="ECO:0000256" key="2">
    <source>
        <dbReference type="ARBA" id="ARBA00023125"/>
    </source>
</evidence>
<dbReference type="SUPFAM" id="SSF46785">
    <property type="entry name" value="Winged helix' DNA-binding domain"/>
    <property type="match status" value="1"/>
</dbReference>
<dbReference type="InterPro" id="IPR000524">
    <property type="entry name" value="Tscrpt_reg_HTH_GntR"/>
</dbReference>
<dbReference type="Gene3D" id="1.10.10.10">
    <property type="entry name" value="Winged helix-like DNA-binding domain superfamily/Winged helix DNA-binding domain"/>
    <property type="match status" value="1"/>
</dbReference>
<evidence type="ECO:0000259" key="4">
    <source>
        <dbReference type="PROSITE" id="PS50949"/>
    </source>
</evidence>
<dbReference type="InterPro" id="IPR050679">
    <property type="entry name" value="Bact_HTH_transcr_reg"/>
</dbReference>
<sequence>MDSKSLQPLYIQIADTLKQRIDDGLYPQGSKLPSESQLVDSLGVSRVTVRKALGQLADIGYTVSEKGKGTYVAVQKLKHDFLGMAGFAQELQGAGLEASNQVIHFEKTVADEALAEKLLVDPGSELYRCGRLRVVNGDVVSYEDFYIPVALLPELNEEVLSGSKFAYLKEQGIEMVKTHQKIKPSLPSELVQDKLSVEALEPILINESINYRSETEPYEYSIVYYKSSVYDFEIVARL</sequence>
<dbReference type="GO" id="GO:0003700">
    <property type="term" value="F:DNA-binding transcription factor activity"/>
    <property type="evidence" value="ECO:0007669"/>
    <property type="project" value="InterPro"/>
</dbReference>
<keyword evidence="6" id="KW-1185">Reference proteome</keyword>
<dbReference type="SUPFAM" id="SSF64288">
    <property type="entry name" value="Chorismate lyase-like"/>
    <property type="match status" value="1"/>
</dbReference>
<dbReference type="InterPro" id="IPR036390">
    <property type="entry name" value="WH_DNA-bd_sf"/>
</dbReference>
<dbReference type="EMBL" id="BBMT01000008">
    <property type="protein sequence ID" value="GAL36016.1"/>
    <property type="molecule type" value="Genomic_DNA"/>
</dbReference>
<dbReference type="InterPro" id="IPR028978">
    <property type="entry name" value="Chorismate_lyase_/UTRA_dom_sf"/>
</dbReference>
<evidence type="ECO:0000256" key="1">
    <source>
        <dbReference type="ARBA" id="ARBA00023015"/>
    </source>
</evidence>
<dbReference type="Gene3D" id="3.40.1410.10">
    <property type="entry name" value="Chorismate lyase-like"/>
    <property type="match status" value="1"/>
</dbReference>
<keyword evidence="2" id="KW-0238">DNA-binding</keyword>
<dbReference type="InterPro" id="IPR036388">
    <property type="entry name" value="WH-like_DNA-bd_sf"/>
</dbReference>
<proteinExistence type="predicted"/>
<dbReference type="PROSITE" id="PS50949">
    <property type="entry name" value="HTH_GNTR"/>
    <property type="match status" value="1"/>
</dbReference>
<dbReference type="PRINTS" id="PR00035">
    <property type="entry name" value="HTHGNTR"/>
</dbReference>
<dbReference type="AlphaFoldDB" id="A0A090T7X8"/>
<dbReference type="Proteomes" id="UP000029224">
    <property type="component" value="Unassembled WGS sequence"/>
</dbReference>